<dbReference type="Proteomes" id="UP001065047">
    <property type="component" value="Unassembled WGS sequence"/>
</dbReference>
<gene>
    <name evidence="2" type="ORF">AA14337_2406</name>
</gene>
<name>A0ABQ0PVJ3_9PROT</name>
<dbReference type="InterPro" id="IPR028992">
    <property type="entry name" value="Hedgehog/Intein_dom"/>
</dbReference>
<proteinExistence type="predicted"/>
<dbReference type="Pfam" id="PF13403">
    <property type="entry name" value="Hint_2"/>
    <property type="match status" value="1"/>
</dbReference>
<comment type="caution">
    <text evidence="2">The sequence shown here is derived from an EMBL/GenBank/DDBJ whole genome shotgun (WGS) entry which is preliminary data.</text>
</comment>
<evidence type="ECO:0000259" key="1">
    <source>
        <dbReference type="Pfam" id="PF13403"/>
    </source>
</evidence>
<dbReference type="SUPFAM" id="SSF51294">
    <property type="entry name" value="Hedgehog/intein (Hint) domain"/>
    <property type="match status" value="1"/>
</dbReference>
<organism evidence="2 3">
    <name type="scientific">Acetobacter malorum DSM 14337</name>
    <dbReference type="NCBI Taxonomy" id="1307910"/>
    <lineage>
        <taxon>Bacteria</taxon>
        <taxon>Pseudomonadati</taxon>
        <taxon>Pseudomonadota</taxon>
        <taxon>Alphaproteobacteria</taxon>
        <taxon>Acetobacterales</taxon>
        <taxon>Acetobacteraceae</taxon>
        <taxon>Acetobacter</taxon>
    </lineage>
</organism>
<dbReference type="InterPro" id="IPR036844">
    <property type="entry name" value="Hint_dom_sf"/>
</dbReference>
<protein>
    <recommendedName>
        <fullName evidence="1">Hedgehog/Intein (Hint) domain-containing protein</fullName>
    </recommendedName>
</protein>
<dbReference type="EMBL" id="BAPF01000031">
    <property type="protein sequence ID" value="GBQ82678.1"/>
    <property type="molecule type" value="Genomic_DNA"/>
</dbReference>
<feature type="domain" description="Hedgehog/Intein (Hint)" evidence="1">
    <location>
        <begin position="696"/>
        <end position="834"/>
    </location>
</feature>
<evidence type="ECO:0000313" key="2">
    <source>
        <dbReference type="EMBL" id="GBQ82678.1"/>
    </source>
</evidence>
<evidence type="ECO:0000313" key="3">
    <source>
        <dbReference type="Proteomes" id="UP001065047"/>
    </source>
</evidence>
<accession>A0ABQ0PVJ3</accession>
<dbReference type="Gene3D" id="2.170.16.10">
    <property type="entry name" value="Hedgehog/Intein (Hint) domain"/>
    <property type="match status" value="1"/>
</dbReference>
<keyword evidence="3" id="KW-1185">Reference proteome</keyword>
<reference evidence="2" key="1">
    <citation type="submission" date="2013-04" db="EMBL/GenBank/DDBJ databases">
        <title>The genome sequencing project of 58 acetic acid bacteria.</title>
        <authorList>
            <person name="Okamoto-Kainuma A."/>
            <person name="Ishikawa M."/>
            <person name="Umino S."/>
            <person name="Koizumi Y."/>
            <person name="Shiwa Y."/>
            <person name="Yoshikawa H."/>
            <person name="Matsutani M."/>
            <person name="Matsushita K."/>
        </authorList>
    </citation>
    <scope>NUCLEOTIDE SEQUENCE</scope>
    <source>
        <strain evidence="2">DSM 14337</strain>
    </source>
</reference>
<sequence length="1042" mass="111478">MNNHSPSYKNTDTDKTDLHQYLTDIALEAESAGGDTSQYTTQGSGYHAHDANWRWTGPATGGDWSDPANWTLYNSENQAVPASEIPTGGAPAIPQSEQNADVNVGYYDGKTPSVVVANAPYYNQIRSLSVWQNSTLKITAQYQNGDSNGYVFTTAGLENFGSIIVDTPAKVELGGINVQAGTLTILNNHGNVIFDNDQINNGGTINLINASLGTPSNPITVSGGTVNLQQNSSILANLWGEGGAINVDPDSVNTIYINDRYSNNDGNKQNTVINGVSENTHFGLLGTSSAPVAATYSLNDDGSYTLTVHLADDRSIAYTHVNMAAGYTPPAQITIVQDGTTGWLLEDTAHPTVPSYSANDLHTSLAAIATDANSAGGDTSQYTTQGSGYHAHDANWRWTGPATGGDWSDPANWTLYNSKNQPVPASEIPTGGAPAIPQSEQNADVNVGYYDGKTPSVVVANAPYYNQIRSLSVWQNSTLKITAQYQNGDSNGYVFTTAGLENFGSIIVDTPAKVELGGINVQAGTLTILNNHGNVIFDNDQINNGGTINLINASLGTPSNPITVSGGTVNLQQNSSILANLWGEGGAINVDPDSVNTIYINDRYSNNDGNKQNTVINGVSGNTHFGILGTSSKPVSASYAQNSDGSYCLTVKLTDGRSISYPEVNMTPGYTPPAEVTIVQDGTTGWLLTDTTPAACFLPGVKIRTTAGDVAVENIHTGDKVLVHIDGLDCERSVVWVGKSRKTVVNGLSDDEAGYPVRILKNALADGVPYQDMLITAEHCLFLEGCFVPVRMLVNGKSIFYDHSITSYDYYHIETEKHSVLIADGALTESYLDTGNRSSFVSDGNIVVLHSQAKSWDKDAAAPLEVKTEFVERLFKALTQRASEVESSRNSTLPLQITHDHALYLVTNSGCMIHPVRQTGNQTLSFMIPPGTTKVHLTSRSSRPSDVIGPFVNDRRTLGVLVGRVMMLTANGMEEIMTHLEDAHLIGWHTMEQGTARWTNGNAILPLGNKSTQGVSMLTLQIMAAGPYELSSQVMINERKTA</sequence>